<dbReference type="PANTHER" id="PTHR22648">
    <property type="entry name" value="TRANSCRIPTION TERMINATION FACTOR NUSA"/>
    <property type="match status" value="1"/>
</dbReference>
<gene>
    <name evidence="7" type="primary">nusA</name>
    <name evidence="10" type="ORF">UT77_C0004G0065</name>
</gene>
<comment type="subunit">
    <text evidence="7">Monomer. Binds directly to the core enzyme of the DNA-dependent RNA polymerase and to nascent RNA.</text>
</comment>
<reference evidence="10 11" key="1">
    <citation type="journal article" date="2015" name="Nature">
        <title>rRNA introns, odd ribosomes, and small enigmatic genomes across a large radiation of phyla.</title>
        <authorList>
            <person name="Brown C.T."/>
            <person name="Hug L.A."/>
            <person name="Thomas B.C."/>
            <person name="Sharon I."/>
            <person name="Castelle C.J."/>
            <person name="Singh A."/>
            <person name="Wilkins M.J."/>
            <person name="Williams K.H."/>
            <person name="Banfield J.F."/>
        </authorList>
    </citation>
    <scope>NUCLEOTIDE SEQUENCE [LARGE SCALE GENOMIC DNA]</scope>
</reference>
<comment type="subcellular location">
    <subcellularLocation>
        <location evidence="7">Cytoplasm</location>
    </subcellularLocation>
</comment>
<dbReference type="InterPro" id="IPR025249">
    <property type="entry name" value="TF_NusA_KH_1st"/>
</dbReference>
<evidence type="ECO:0000256" key="5">
    <source>
        <dbReference type="ARBA" id="ARBA00023015"/>
    </source>
</evidence>
<feature type="compositionally biased region" description="Acidic residues" evidence="8">
    <location>
        <begin position="375"/>
        <end position="384"/>
    </location>
</feature>
<evidence type="ECO:0000256" key="2">
    <source>
        <dbReference type="ARBA" id="ARBA00022490"/>
    </source>
</evidence>
<organism evidence="10 11">
    <name type="scientific">Candidatus Daviesbacteria bacterium GW2011_GWC2_40_12</name>
    <dbReference type="NCBI Taxonomy" id="1618431"/>
    <lineage>
        <taxon>Bacteria</taxon>
        <taxon>Candidatus Daviesiibacteriota</taxon>
    </lineage>
</organism>
<sequence>MAQARTEFAAALNQIASEKGVDSEVVLDAIRFAALAAYKKDLMLRNEPVPEDFEKFISKVDPVTGEISIYDGDKNVTPPGFARIAASIAKQVIMQRLNEAERGTILAEYEGKVGTVISGSIQRQEGNTFFIDLGRAEGILPPSEQVHTEGYHQNQRLKFLVKEIREGGRGGAEIVVSRSDPNLVKALFALEVPEIQSGACDIKVIAREAGSRTKIAAFSSQDGVDPVGSLVGQKGVRVQAVISELGEEKIDIISYSDDPARFIAAALSPAKDIQVSLNEKDKIATVTVPQNQLSLAIGKGGQNVRLAAKLTGWKIDIEGAEEPEVAKEEARPESEAVKEDVAAKTGEKKEKAQSEPVPAEDAKITENKEQAKEAIEEEVSEAEENATTAKEKIAAEEAGEVLEKAVDEENPQQEKQQLEEAIGESGTGSQ</sequence>
<dbReference type="InterPro" id="IPR003029">
    <property type="entry name" value="S1_domain"/>
</dbReference>
<feature type="domain" description="S1 motif" evidence="9">
    <location>
        <begin position="114"/>
        <end position="179"/>
    </location>
</feature>
<dbReference type="SMART" id="SM00322">
    <property type="entry name" value="KH"/>
    <property type="match status" value="2"/>
</dbReference>
<dbReference type="PANTHER" id="PTHR22648:SF0">
    <property type="entry name" value="TRANSCRIPTION TERMINATION_ANTITERMINATION PROTEIN NUSA"/>
    <property type="match status" value="1"/>
</dbReference>
<dbReference type="Gene3D" id="3.30.300.20">
    <property type="match status" value="2"/>
</dbReference>
<dbReference type="InterPro" id="IPR009019">
    <property type="entry name" value="KH_sf_prok-type"/>
</dbReference>
<dbReference type="AlphaFoldDB" id="A0A0G0QXC4"/>
<dbReference type="CDD" id="cd02134">
    <property type="entry name" value="KH-II_NusA_rpt1"/>
    <property type="match status" value="1"/>
</dbReference>
<evidence type="ECO:0000259" key="9">
    <source>
        <dbReference type="PROSITE" id="PS50126"/>
    </source>
</evidence>
<feature type="compositionally biased region" description="Basic and acidic residues" evidence="8">
    <location>
        <begin position="324"/>
        <end position="353"/>
    </location>
</feature>
<dbReference type="CDD" id="cd04455">
    <property type="entry name" value="S1_NusA"/>
    <property type="match status" value="1"/>
</dbReference>
<dbReference type="EMBL" id="LBYB01000004">
    <property type="protein sequence ID" value="KKR42081.1"/>
    <property type="molecule type" value="Genomic_DNA"/>
</dbReference>
<keyword evidence="6 7" id="KW-0804">Transcription</keyword>
<proteinExistence type="inferred from homology"/>
<evidence type="ECO:0000313" key="11">
    <source>
        <dbReference type="Proteomes" id="UP000034881"/>
    </source>
</evidence>
<dbReference type="InterPro" id="IPR030842">
    <property type="entry name" value="TF_NusA_bacterial"/>
</dbReference>
<evidence type="ECO:0000256" key="1">
    <source>
        <dbReference type="ARBA" id="ARBA00022472"/>
    </source>
</evidence>
<feature type="compositionally biased region" description="Basic and acidic residues" evidence="8">
    <location>
        <begin position="389"/>
        <end position="407"/>
    </location>
</feature>
<dbReference type="InterPro" id="IPR010213">
    <property type="entry name" value="TF_NusA"/>
</dbReference>
<dbReference type="GO" id="GO:0003700">
    <property type="term" value="F:DNA-binding transcription factor activity"/>
    <property type="evidence" value="ECO:0007669"/>
    <property type="project" value="InterPro"/>
</dbReference>
<name>A0A0G0QXC4_9BACT</name>
<dbReference type="InterPro" id="IPR015946">
    <property type="entry name" value="KH_dom-like_a/b"/>
</dbReference>
<dbReference type="Pfam" id="PF26594">
    <property type="entry name" value="KH_NusA_2nd"/>
    <property type="match status" value="1"/>
</dbReference>
<keyword evidence="2 7" id="KW-0963">Cytoplasm</keyword>
<dbReference type="InterPro" id="IPR004087">
    <property type="entry name" value="KH_dom"/>
</dbReference>
<dbReference type="FunFam" id="3.30.300.20:FF:000005">
    <property type="entry name" value="Transcription termination/antitermination protein NusA"/>
    <property type="match status" value="1"/>
</dbReference>
<dbReference type="InterPro" id="IPR036555">
    <property type="entry name" value="NusA_N_sf"/>
</dbReference>
<keyword evidence="4 7" id="KW-0694">RNA-binding</keyword>
<comment type="function">
    <text evidence="7">Participates in both transcription termination and antitermination.</text>
</comment>
<evidence type="ECO:0000256" key="3">
    <source>
        <dbReference type="ARBA" id="ARBA00022814"/>
    </source>
</evidence>
<dbReference type="PROSITE" id="PS50126">
    <property type="entry name" value="S1"/>
    <property type="match status" value="1"/>
</dbReference>
<dbReference type="PATRIC" id="fig|1618431.3.peg.630"/>
<dbReference type="CDD" id="cd22529">
    <property type="entry name" value="KH-II_NusA_rpt2"/>
    <property type="match status" value="1"/>
</dbReference>
<dbReference type="GO" id="GO:0003723">
    <property type="term" value="F:RNA binding"/>
    <property type="evidence" value="ECO:0007669"/>
    <property type="project" value="UniProtKB-UniRule"/>
</dbReference>
<evidence type="ECO:0000256" key="6">
    <source>
        <dbReference type="ARBA" id="ARBA00023163"/>
    </source>
</evidence>
<comment type="caution">
    <text evidence="10">The sequence shown here is derived from an EMBL/GenBank/DDBJ whole genome shotgun (WGS) entry which is preliminary data.</text>
</comment>
<dbReference type="SUPFAM" id="SSF69705">
    <property type="entry name" value="Transcription factor NusA, N-terminal domain"/>
    <property type="match status" value="1"/>
</dbReference>
<keyword evidence="3 7" id="KW-0889">Transcription antitermination</keyword>
<dbReference type="FunFam" id="3.30.300.20:FF:000002">
    <property type="entry name" value="Transcription termination/antitermination protein NusA"/>
    <property type="match status" value="1"/>
</dbReference>
<evidence type="ECO:0000313" key="10">
    <source>
        <dbReference type="EMBL" id="KKR42081.1"/>
    </source>
</evidence>
<dbReference type="Proteomes" id="UP000034881">
    <property type="component" value="Unassembled WGS sequence"/>
</dbReference>
<dbReference type="Pfam" id="PF08529">
    <property type="entry name" value="NusA_N"/>
    <property type="match status" value="1"/>
</dbReference>
<comment type="similarity">
    <text evidence="7">Belongs to the NusA family.</text>
</comment>
<dbReference type="InterPro" id="IPR058582">
    <property type="entry name" value="KH_NusA_2nd"/>
</dbReference>
<evidence type="ECO:0000256" key="4">
    <source>
        <dbReference type="ARBA" id="ARBA00022884"/>
    </source>
</evidence>
<feature type="region of interest" description="Disordered" evidence="8">
    <location>
        <begin position="322"/>
        <end position="430"/>
    </location>
</feature>
<dbReference type="Gene3D" id="3.30.1480.10">
    <property type="entry name" value="NusA, N-terminal domain"/>
    <property type="match status" value="1"/>
</dbReference>
<accession>A0A0G0QXC4</accession>
<keyword evidence="5 7" id="KW-0805">Transcription regulation</keyword>
<dbReference type="GO" id="GO:0031564">
    <property type="term" value="P:transcription antitermination"/>
    <property type="evidence" value="ECO:0007669"/>
    <property type="project" value="UniProtKB-UniRule"/>
</dbReference>
<dbReference type="HAMAP" id="MF_00945_B">
    <property type="entry name" value="NusA_B"/>
    <property type="match status" value="1"/>
</dbReference>
<dbReference type="GO" id="GO:0005829">
    <property type="term" value="C:cytosol"/>
    <property type="evidence" value="ECO:0007669"/>
    <property type="project" value="TreeGrafter"/>
</dbReference>
<dbReference type="InterPro" id="IPR013735">
    <property type="entry name" value="TF_NusA_N"/>
</dbReference>
<dbReference type="Pfam" id="PF13184">
    <property type="entry name" value="KH_NusA_1st"/>
    <property type="match status" value="1"/>
</dbReference>
<dbReference type="NCBIfam" id="TIGR01953">
    <property type="entry name" value="NusA"/>
    <property type="match status" value="1"/>
</dbReference>
<protein>
    <recommendedName>
        <fullName evidence="7">Transcription termination/antitermination protein NusA</fullName>
    </recommendedName>
</protein>
<dbReference type="Gene3D" id="2.40.50.140">
    <property type="entry name" value="Nucleic acid-binding proteins"/>
    <property type="match status" value="1"/>
</dbReference>
<dbReference type="GO" id="GO:0006353">
    <property type="term" value="P:DNA-templated transcription termination"/>
    <property type="evidence" value="ECO:0007669"/>
    <property type="project" value="UniProtKB-UniRule"/>
</dbReference>
<feature type="compositionally biased region" description="Basic and acidic residues" evidence="8">
    <location>
        <begin position="360"/>
        <end position="374"/>
    </location>
</feature>
<dbReference type="SUPFAM" id="SSF50249">
    <property type="entry name" value="Nucleic acid-binding proteins"/>
    <property type="match status" value="1"/>
</dbReference>
<dbReference type="SUPFAM" id="SSF54814">
    <property type="entry name" value="Prokaryotic type KH domain (KH-domain type II)"/>
    <property type="match status" value="2"/>
</dbReference>
<dbReference type="PROSITE" id="PS50084">
    <property type="entry name" value="KH_TYPE_1"/>
    <property type="match status" value="1"/>
</dbReference>
<evidence type="ECO:0000256" key="8">
    <source>
        <dbReference type="SAM" id="MobiDB-lite"/>
    </source>
</evidence>
<dbReference type="SMART" id="SM00316">
    <property type="entry name" value="S1"/>
    <property type="match status" value="1"/>
</dbReference>
<evidence type="ECO:0000256" key="7">
    <source>
        <dbReference type="HAMAP-Rule" id="MF_00945"/>
    </source>
</evidence>
<dbReference type="InterPro" id="IPR012340">
    <property type="entry name" value="NA-bd_OB-fold"/>
</dbReference>
<keyword evidence="1 7" id="KW-0806">Transcription termination</keyword>